<reference evidence="13 14" key="1">
    <citation type="journal article" date="2017" name="Front. Cell. Infect. Microbiol.">
        <title>Whole Genome Sequence and Phylogenetic Analysis Show Helicobacter pylori Strains from Latin America Have Followed a Unique Evolution Pathway.</title>
        <authorList>
            <person name="Munoz-Ramirez Z.Y."/>
            <person name="Mendez-Tenorio A."/>
            <person name="Kato I."/>
            <person name="Bravo M.M."/>
            <person name="Rizzato C."/>
            <person name="Thorell K."/>
            <person name="Torres R.C."/>
            <person name="Aviles-Jimenez F."/>
            <person name="Camorlinga M."/>
            <person name="Canzian F."/>
            <person name="Torres J."/>
        </authorList>
    </citation>
    <scope>NUCLEOTIDE SEQUENCE [LARGE SCALE GENOMIC DNA]</scope>
    <source>
        <strain evidence="13 14">CG22371</strain>
    </source>
</reference>
<evidence type="ECO:0000256" key="7">
    <source>
        <dbReference type="ARBA" id="ARBA00023211"/>
    </source>
</evidence>
<dbReference type="InterPro" id="IPR017850">
    <property type="entry name" value="Alkaline_phosphatase_core_sf"/>
</dbReference>
<comment type="caution">
    <text evidence="13">The sequence shown here is derived from an EMBL/GenBank/DDBJ whole genome shotgun (WGS) entry which is preliminary data.</text>
</comment>
<dbReference type="EMBL" id="MUPB01000039">
    <property type="protein sequence ID" value="OOQ19129.1"/>
    <property type="molecule type" value="Genomic_DNA"/>
</dbReference>
<feature type="binding site" evidence="9">
    <location>
        <position position="348"/>
    </location>
    <ligand>
        <name>Mn(2+)</name>
        <dbReference type="ChEBI" id="CHEBI:29035"/>
        <label>1</label>
    </ligand>
</feature>
<accession>A0ABD6QYG0</accession>
<dbReference type="GO" id="GO:0009117">
    <property type="term" value="P:nucleotide metabolic process"/>
    <property type="evidence" value="ECO:0007669"/>
    <property type="project" value="UniProtKB-UniRule"/>
</dbReference>
<sequence>MQKRVVILLLDSFGIGASEDAKDFGDLGANTLGNIAKACFNNLANSNERNGALKLPNLEGLGLGLSALKAANELPLGFQSQPNLIGAYAYAKELSSAKDTISGHWEMMGAPVLFEWGYFKDKTHSFPKEILDEIARKTKIKGYLGNCHASGTEIIKDLGEKHLETLYPIFYTSADSVFQIAVHEEKFGLDNLYALCEEVFQILEPLKIARVIARPFIGTNRENFKRTANRKDYAIKPHKKLLFETFIEEKRGEVISIGKIADIYAHVGITQKFKAGSLMELCDVTLERVKNAKNNSLIFTNFVHFDSDYGHRRDVSGYANALEYFDMRLKEILDNLRENDLLILCADHGCDPSFKGTDHTREYIPVLFYHKDLQPAFLGKSESFADIGQSIAYFLGLSPLDYGKNLLNFKGQPMTPHINAKIGDFYPQCLLCGDPLRVSYIAKKFLQDAKEITNVRNMLGFSGKYKGKGISLMGHGMGIASCTIYVTELIKTYQVKELLRIGTCGAISPKVGLKDIIMAMGASTDSKTNRVRFLNHDLSATPDFELSLRAYQTAKRLGIDLKVGNIFSSDFFYSFETHAFDLMAQYNHLAIEMEAAGLYATAMELNAKALCLCSVSDHLITKEALSPKERVESFDNMIILALEMMS</sequence>
<dbReference type="Pfam" id="PF01048">
    <property type="entry name" value="PNP_UDP_1"/>
    <property type="match status" value="1"/>
</dbReference>
<comment type="catalytic activity">
    <reaction evidence="9">
        <text>alpha-D-ribose 1-phosphate = D-ribose 5-phosphate</text>
        <dbReference type="Rhea" id="RHEA:18793"/>
        <dbReference type="ChEBI" id="CHEBI:57720"/>
        <dbReference type="ChEBI" id="CHEBI:78346"/>
        <dbReference type="EC" id="5.4.2.7"/>
    </reaction>
</comment>
<feature type="binding site" evidence="9">
    <location>
        <position position="11"/>
    </location>
    <ligand>
        <name>Mn(2+)</name>
        <dbReference type="ChEBI" id="CHEBI:29035"/>
        <label>1</label>
    </ligand>
</feature>
<evidence type="ECO:0000256" key="1">
    <source>
        <dbReference type="ARBA" id="ARBA00010373"/>
    </source>
</evidence>
<dbReference type="InterPro" id="IPR010045">
    <property type="entry name" value="DeoB"/>
</dbReference>
<evidence type="ECO:0000313" key="13">
    <source>
        <dbReference type="EMBL" id="OOQ19129.1"/>
    </source>
</evidence>
<evidence type="ECO:0000256" key="4">
    <source>
        <dbReference type="ARBA" id="ARBA00022676"/>
    </source>
</evidence>
<dbReference type="InterPro" id="IPR006124">
    <property type="entry name" value="Metalloenzyme"/>
</dbReference>
<keyword evidence="8 9" id="KW-0413">Isomerase</keyword>
<comment type="catalytic activity">
    <reaction evidence="9">
        <text>2-deoxy-alpha-D-ribose 1-phosphate = 2-deoxy-D-ribose 5-phosphate</text>
        <dbReference type="Rhea" id="RHEA:27658"/>
        <dbReference type="ChEBI" id="CHEBI:57259"/>
        <dbReference type="ChEBI" id="CHEBI:62877"/>
        <dbReference type="EC" id="5.4.2.7"/>
    </reaction>
</comment>
<dbReference type="PROSITE" id="PS01232">
    <property type="entry name" value="PNP_UDP_1"/>
    <property type="match status" value="1"/>
</dbReference>
<dbReference type="Gene3D" id="3.40.50.1580">
    <property type="entry name" value="Nucleoside phosphorylase domain"/>
    <property type="match status" value="1"/>
</dbReference>
<feature type="binding site" evidence="9">
    <location>
        <position position="306"/>
    </location>
    <ligand>
        <name>Mn(2+)</name>
        <dbReference type="ChEBI" id="CHEBI:29035"/>
        <label>2</label>
    </ligand>
</feature>
<comment type="subcellular location">
    <subcellularLocation>
        <location evidence="9">Cytoplasm</location>
    </subcellularLocation>
</comment>
<comment type="pathway">
    <text evidence="9">Carbohydrate degradation; 2-deoxy-D-ribose 1-phosphate degradation; D-glyceraldehyde 3-phosphate and acetaldehyde from 2-deoxy-alpha-D-ribose 1-phosphate: step 1/2.</text>
</comment>
<dbReference type="AlphaFoldDB" id="A0ABD6QYG0"/>
<dbReference type="NCBIfam" id="TIGR01696">
    <property type="entry name" value="deoB"/>
    <property type="match status" value="1"/>
</dbReference>
<dbReference type="NCBIfam" id="NF003766">
    <property type="entry name" value="PRK05362.1"/>
    <property type="match status" value="1"/>
</dbReference>
<feature type="domain" description="Metalloenzyme" evidence="12">
    <location>
        <begin position="3"/>
        <end position="398"/>
    </location>
</feature>
<dbReference type="NCBIfam" id="TIGR00107">
    <property type="entry name" value="deoD"/>
    <property type="match status" value="1"/>
</dbReference>
<name>A0ABD6QYG0_HELPX</name>
<dbReference type="SUPFAM" id="SSF53167">
    <property type="entry name" value="Purine and uridine phosphorylases"/>
    <property type="match status" value="1"/>
</dbReference>
<dbReference type="NCBIfam" id="NF004489">
    <property type="entry name" value="PRK05819.1"/>
    <property type="match status" value="1"/>
</dbReference>
<proteinExistence type="inferred from homology"/>
<dbReference type="CDD" id="cd16009">
    <property type="entry name" value="PPM"/>
    <property type="match status" value="1"/>
</dbReference>
<evidence type="ECO:0000256" key="8">
    <source>
        <dbReference type="ARBA" id="ARBA00023235"/>
    </source>
</evidence>
<evidence type="ECO:0000256" key="2">
    <source>
        <dbReference type="ARBA" id="ARBA00010456"/>
    </source>
</evidence>
<dbReference type="Gene3D" id="3.30.70.1250">
    <property type="entry name" value="Phosphopentomutase"/>
    <property type="match status" value="1"/>
</dbReference>
<dbReference type="Pfam" id="PF01676">
    <property type="entry name" value="Metalloenzyme"/>
    <property type="match status" value="1"/>
</dbReference>
<dbReference type="EC" id="5.4.2.7" evidence="9 10"/>
<dbReference type="GO" id="GO:0030145">
    <property type="term" value="F:manganese ion binding"/>
    <property type="evidence" value="ECO:0007669"/>
    <property type="project" value="UniProtKB-UniRule"/>
</dbReference>
<feature type="binding site" evidence="9">
    <location>
        <position position="311"/>
    </location>
    <ligand>
        <name>Mn(2+)</name>
        <dbReference type="ChEBI" id="CHEBI:29035"/>
        <label>2</label>
    </ligand>
</feature>
<evidence type="ECO:0000256" key="5">
    <source>
        <dbReference type="ARBA" id="ARBA00022679"/>
    </source>
</evidence>
<evidence type="ECO:0000256" key="9">
    <source>
        <dbReference type="HAMAP-Rule" id="MF_00740"/>
    </source>
</evidence>
<dbReference type="Proteomes" id="UP000318633">
    <property type="component" value="Unassembled WGS sequence"/>
</dbReference>
<feature type="domain" description="Nucleoside phosphorylase" evidence="11">
    <location>
        <begin position="429"/>
        <end position="621"/>
    </location>
</feature>
<keyword evidence="6 9" id="KW-0479">Metal-binding</keyword>
<dbReference type="Gene3D" id="3.40.720.10">
    <property type="entry name" value="Alkaline Phosphatase, subunit A"/>
    <property type="match status" value="1"/>
</dbReference>
<dbReference type="GO" id="GO:0006018">
    <property type="term" value="P:2-deoxyribose 1-phosphate catabolic process"/>
    <property type="evidence" value="ECO:0007669"/>
    <property type="project" value="UniProtKB-UniRule"/>
</dbReference>
<evidence type="ECO:0000259" key="12">
    <source>
        <dbReference type="Pfam" id="PF01676"/>
    </source>
</evidence>
<dbReference type="GO" id="GO:0043094">
    <property type="term" value="P:metabolic compound salvage"/>
    <property type="evidence" value="ECO:0007669"/>
    <property type="project" value="UniProtKB-UniRule"/>
</dbReference>
<dbReference type="InterPro" id="IPR035994">
    <property type="entry name" value="Nucleoside_phosphorylase_sf"/>
</dbReference>
<dbReference type="InterPro" id="IPR004402">
    <property type="entry name" value="DeoD-type"/>
</dbReference>
<dbReference type="GO" id="GO:0009164">
    <property type="term" value="P:nucleoside catabolic process"/>
    <property type="evidence" value="ECO:0007669"/>
    <property type="project" value="UniProtKB-ARBA"/>
</dbReference>
<dbReference type="GO" id="GO:0005737">
    <property type="term" value="C:cytoplasm"/>
    <property type="evidence" value="ECO:0007669"/>
    <property type="project" value="UniProtKB-SubCell"/>
</dbReference>
<feature type="binding site" evidence="9">
    <location>
        <position position="347"/>
    </location>
    <ligand>
        <name>Mn(2+)</name>
        <dbReference type="ChEBI" id="CHEBI:29035"/>
        <label>1</label>
    </ligand>
</feature>
<organism evidence="13 14">
    <name type="scientific">Helicobacter pylori</name>
    <name type="common">Campylobacter pylori</name>
    <dbReference type="NCBI Taxonomy" id="210"/>
    <lineage>
        <taxon>Bacteria</taxon>
        <taxon>Pseudomonadati</taxon>
        <taxon>Campylobacterota</taxon>
        <taxon>Epsilonproteobacteria</taxon>
        <taxon>Campylobacterales</taxon>
        <taxon>Helicobacteraceae</taxon>
        <taxon>Helicobacter</taxon>
    </lineage>
</organism>
<dbReference type="FunFam" id="3.30.70.1250:FF:000001">
    <property type="entry name" value="Phosphopentomutase"/>
    <property type="match status" value="1"/>
</dbReference>
<comment type="similarity">
    <text evidence="1 9">Belongs to the phosphopentomutase family.</text>
</comment>
<dbReference type="GO" id="GO:0008973">
    <property type="term" value="F:phosphopentomutase activity"/>
    <property type="evidence" value="ECO:0007669"/>
    <property type="project" value="UniProtKB-UniRule"/>
</dbReference>
<evidence type="ECO:0000259" key="11">
    <source>
        <dbReference type="Pfam" id="PF01048"/>
    </source>
</evidence>
<dbReference type="CDD" id="cd09006">
    <property type="entry name" value="PNP_EcPNPI-like"/>
    <property type="match status" value="1"/>
</dbReference>
<feature type="binding site" evidence="9">
    <location>
        <position position="359"/>
    </location>
    <ligand>
        <name>Mn(2+)</name>
        <dbReference type="ChEBI" id="CHEBI:29035"/>
        <label>2</label>
    </ligand>
</feature>
<evidence type="ECO:0000256" key="6">
    <source>
        <dbReference type="ARBA" id="ARBA00022723"/>
    </source>
</evidence>
<comment type="function">
    <text evidence="9">Isomerase that catalyzes the conversion of deoxy-ribose 1-phosphate (dRib-1-P) and ribose 1-phosphate (Rib-1-P) to deoxy-ribose 5-phosphate (dRib-5-P) and ribose 5-phosphate (Rib-5-P), respectively.</text>
</comment>
<keyword evidence="3 9" id="KW-0963">Cytoplasm</keyword>
<dbReference type="PANTHER" id="PTHR21110:SF0">
    <property type="entry name" value="PHOSPHOPENTOMUTASE"/>
    <property type="match status" value="1"/>
</dbReference>
<dbReference type="SUPFAM" id="SSF53649">
    <property type="entry name" value="Alkaline phosphatase-like"/>
    <property type="match status" value="1"/>
</dbReference>
<evidence type="ECO:0000256" key="3">
    <source>
        <dbReference type="ARBA" id="ARBA00022490"/>
    </source>
</evidence>
<dbReference type="PANTHER" id="PTHR21110">
    <property type="entry name" value="PHOSPHOPENTOMUTASE"/>
    <property type="match status" value="1"/>
</dbReference>
<keyword evidence="5" id="KW-0808">Transferase</keyword>
<keyword evidence="7 9" id="KW-0464">Manganese</keyword>
<dbReference type="SUPFAM" id="SSF143856">
    <property type="entry name" value="DeoB insert domain-like"/>
    <property type="match status" value="1"/>
</dbReference>
<evidence type="ECO:0000313" key="14">
    <source>
        <dbReference type="Proteomes" id="UP000318633"/>
    </source>
</evidence>
<dbReference type="InterPro" id="IPR024052">
    <property type="entry name" value="Phosphopentomutase_DeoB_cap_sf"/>
</dbReference>
<dbReference type="HAMAP" id="MF_00740">
    <property type="entry name" value="Phosphopentomut"/>
    <property type="match status" value="1"/>
</dbReference>
<dbReference type="GO" id="GO:0016757">
    <property type="term" value="F:glycosyltransferase activity"/>
    <property type="evidence" value="ECO:0007669"/>
    <property type="project" value="UniProtKB-KW"/>
</dbReference>
<gene>
    <name evidence="9" type="primary">deoB</name>
    <name evidence="13" type="ORF">B0X56_01570</name>
</gene>
<keyword evidence="4" id="KW-0328">Glycosyltransferase</keyword>
<comment type="similarity">
    <text evidence="2">Belongs to the PNP/UDP phosphorylase family.</text>
</comment>
<protein>
    <recommendedName>
        <fullName evidence="9 10">Phosphopentomutase</fullName>
        <ecNumber evidence="9 10">5.4.2.7</ecNumber>
    </recommendedName>
    <alternativeName>
        <fullName evidence="9">Phosphodeoxyribomutase</fullName>
    </alternativeName>
</protein>
<dbReference type="HAMAP" id="MF_01627">
    <property type="entry name" value="Pur_nucleosid_phosp"/>
    <property type="match status" value="1"/>
</dbReference>
<evidence type="ECO:0000256" key="10">
    <source>
        <dbReference type="NCBIfam" id="TIGR01696"/>
    </source>
</evidence>
<dbReference type="InterPro" id="IPR000845">
    <property type="entry name" value="Nucleoside_phosphorylase_d"/>
</dbReference>
<dbReference type="InterPro" id="IPR018016">
    <property type="entry name" value="Nucleoside_phosphorylase_CS"/>
</dbReference>
<dbReference type="GO" id="GO:0000287">
    <property type="term" value="F:magnesium ion binding"/>
    <property type="evidence" value="ECO:0007669"/>
    <property type="project" value="UniProtKB-UniRule"/>
</dbReference>
<comment type="cofactor">
    <cofactor evidence="9">
        <name>Mn(2+)</name>
        <dbReference type="ChEBI" id="CHEBI:29035"/>
    </cofactor>
    <text evidence="9">Binds 2 manganese ions.</text>
</comment>